<reference evidence="2 3" key="1">
    <citation type="submission" date="2015-09" db="EMBL/GenBank/DDBJ databases">
        <authorList>
            <consortium name="Pathogen Informatics"/>
        </authorList>
    </citation>
    <scope>NUCLEOTIDE SEQUENCE [LARGE SCALE GENOMIC DNA]</scope>
    <source>
        <strain evidence="2 3">2789STDY5834966</strain>
    </source>
</reference>
<proteinExistence type="predicted"/>
<feature type="transmembrane region" description="Helical" evidence="1">
    <location>
        <begin position="148"/>
        <end position="171"/>
    </location>
</feature>
<keyword evidence="1" id="KW-0472">Membrane</keyword>
<feature type="transmembrane region" description="Helical" evidence="1">
    <location>
        <begin position="21"/>
        <end position="48"/>
    </location>
</feature>
<evidence type="ECO:0000313" key="2">
    <source>
        <dbReference type="EMBL" id="CUM88846.1"/>
    </source>
</evidence>
<evidence type="ECO:0000256" key="1">
    <source>
        <dbReference type="SAM" id="Phobius"/>
    </source>
</evidence>
<dbReference type="RefSeq" id="WP_055182566.1">
    <property type="nucleotide sequence ID" value="NZ_CYYC01000008.1"/>
</dbReference>
<evidence type="ECO:0008006" key="4">
    <source>
        <dbReference type="Google" id="ProtNLM"/>
    </source>
</evidence>
<dbReference type="EMBL" id="CYYC01000008">
    <property type="protein sequence ID" value="CUM88846.1"/>
    <property type="molecule type" value="Genomic_DNA"/>
</dbReference>
<name>A0A173SFS7_9FIRM</name>
<dbReference type="AlphaFoldDB" id="A0A173SFS7"/>
<feature type="transmembrane region" description="Helical" evidence="1">
    <location>
        <begin position="114"/>
        <end position="136"/>
    </location>
</feature>
<protein>
    <recommendedName>
        <fullName evidence="4">DUF2975 domain-containing protein</fullName>
    </recommendedName>
</protein>
<keyword evidence="1" id="KW-0812">Transmembrane</keyword>
<feature type="transmembrane region" description="Helical" evidence="1">
    <location>
        <begin position="68"/>
        <end position="89"/>
    </location>
</feature>
<keyword evidence="1" id="KW-1133">Transmembrane helix</keyword>
<organism evidence="2 3">
    <name type="scientific">Anaerobutyricum hallii</name>
    <dbReference type="NCBI Taxonomy" id="39488"/>
    <lineage>
        <taxon>Bacteria</taxon>
        <taxon>Bacillati</taxon>
        <taxon>Bacillota</taxon>
        <taxon>Clostridia</taxon>
        <taxon>Lachnospirales</taxon>
        <taxon>Lachnospiraceae</taxon>
        <taxon>Anaerobutyricum</taxon>
    </lineage>
</organism>
<dbReference type="Proteomes" id="UP000095390">
    <property type="component" value="Unassembled WGS sequence"/>
</dbReference>
<sequence length="177" mass="18925">MSSLDKIQKLSKLGKILCSIVFVFCVIGIIGSVVGIAFLAAGVDAIHIEGVTLKSIVQTNSGTSIGTANIYMVVAIILCSGEAVIAKFAEHYFKGELLDGTPFNMERAKELTRLGIITIGVSIVTEMVAAIVYEIMSFIFVNTDSLEIGNWGSVGIGITFIIVSLICRYGAERGREQ</sequence>
<evidence type="ECO:0000313" key="3">
    <source>
        <dbReference type="Proteomes" id="UP000095390"/>
    </source>
</evidence>
<dbReference type="OrthoDB" id="2038151at2"/>
<accession>A0A173SFS7</accession>
<gene>
    <name evidence="2" type="ORF">ERS852578_00874</name>
</gene>